<comment type="caution">
    <text evidence="11">The sequence shown here is derived from an EMBL/GenBank/DDBJ whole genome shotgun (WGS) entry which is preliminary data.</text>
</comment>
<feature type="domain" description="G-protein coupled receptors family 1 profile" evidence="10">
    <location>
        <begin position="44"/>
        <end position="337"/>
    </location>
</feature>
<keyword evidence="7 8" id="KW-0807">Transducer</keyword>
<dbReference type="SUPFAM" id="SSF81321">
    <property type="entry name" value="Family A G protein-coupled receptor-like"/>
    <property type="match status" value="1"/>
</dbReference>
<dbReference type="InterPro" id="IPR017452">
    <property type="entry name" value="GPCR_Rhodpsn_7TM"/>
</dbReference>
<evidence type="ECO:0000256" key="4">
    <source>
        <dbReference type="ARBA" id="ARBA00023040"/>
    </source>
</evidence>
<evidence type="ECO:0000256" key="6">
    <source>
        <dbReference type="ARBA" id="ARBA00023170"/>
    </source>
</evidence>
<sequence>MEASPAPPTDDGDTVTITSALDHPFIYLLFSLAYLFVFLTTIFGNVVILCVFASQRRLRSLPKFFLVNLTVADFFVGCFCVLQNGINIVMLRQRWPFGYRMCQVYIYLLHLLPNVSAGILVLVSVERFVAVLRPLRVRRAFPRKVLIASSAAVWISAALMNLPYFFAVMYMEFPDEGDEKLSVCIRDTHAEFYGYKIVKSVTTINCIFWYCIPLLILGIIYLTIFVVIGKADTCPQSNKLIPNDEKPGVGIATEEFRARDWRSGSTVTVEKRKKVGRLAFGIVLSFALLSPPRYSYLIWTTWRDNTVPRSVTSWTNLLQPATFLLMFLNSAINPFLYAFLSSRFRESIRDTFFCRRDIDKRRDIAIEMSCRLNRQRRHNSEYDTLNDSQYPRTNSFERTKSFDPDKVSVDISS</sequence>
<keyword evidence="12" id="KW-1185">Reference proteome</keyword>
<dbReference type="Proteomes" id="UP001177023">
    <property type="component" value="Unassembled WGS sequence"/>
</dbReference>
<evidence type="ECO:0000256" key="8">
    <source>
        <dbReference type="RuleBase" id="RU000688"/>
    </source>
</evidence>
<dbReference type="PANTHER" id="PTHR45695">
    <property type="entry name" value="LEUCOKININ RECEPTOR-RELATED"/>
    <property type="match status" value="1"/>
</dbReference>
<reference evidence="11" key="1">
    <citation type="submission" date="2023-06" db="EMBL/GenBank/DDBJ databases">
        <authorList>
            <person name="Delattre M."/>
        </authorList>
    </citation>
    <scope>NUCLEOTIDE SEQUENCE</scope>
    <source>
        <strain evidence="11">AF72</strain>
    </source>
</reference>
<evidence type="ECO:0000256" key="7">
    <source>
        <dbReference type="ARBA" id="ARBA00023224"/>
    </source>
</evidence>
<feature type="non-terminal residue" evidence="11">
    <location>
        <position position="413"/>
    </location>
</feature>
<dbReference type="PANTHER" id="PTHR45695:SF9">
    <property type="entry name" value="LEUCOKININ RECEPTOR"/>
    <property type="match status" value="1"/>
</dbReference>
<protein>
    <recommendedName>
        <fullName evidence="10">G-protein coupled receptors family 1 profile domain-containing protein</fullName>
    </recommendedName>
</protein>
<dbReference type="GO" id="GO:0005886">
    <property type="term" value="C:plasma membrane"/>
    <property type="evidence" value="ECO:0007669"/>
    <property type="project" value="TreeGrafter"/>
</dbReference>
<comment type="similarity">
    <text evidence="8">Belongs to the G-protein coupled receptor 1 family.</text>
</comment>
<dbReference type="InterPro" id="IPR000276">
    <property type="entry name" value="GPCR_Rhodpsn"/>
</dbReference>
<dbReference type="PROSITE" id="PS00237">
    <property type="entry name" value="G_PROTEIN_RECEP_F1_1"/>
    <property type="match status" value="1"/>
</dbReference>
<evidence type="ECO:0000256" key="2">
    <source>
        <dbReference type="ARBA" id="ARBA00022692"/>
    </source>
</evidence>
<dbReference type="PRINTS" id="PR00237">
    <property type="entry name" value="GPCRRHODOPSN"/>
</dbReference>
<evidence type="ECO:0000256" key="9">
    <source>
        <dbReference type="SAM" id="Phobius"/>
    </source>
</evidence>
<dbReference type="EMBL" id="CATQJA010002641">
    <property type="protein sequence ID" value="CAJ0575837.1"/>
    <property type="molecule type" value="Genomic_DNA"/>
</dbReference>
<feature type="transmembrane region" description="Helical" evidence="9">
    <location>
        <begin position="317"/>
        <end position="340"/>
    </location>
</feature>
<evidence type="ECO:0000313" key="12">
    <source>
        <dbReference type="Proteomes" id="UP001177023"/>
    </source>
</evidence>
<keyword evidence="5 9" id="KW-0472">Membrane</keyword>
<dbReference type="Pfam" id="PF00001">
    <property type="entry name" value="7tm_1"/>
    <property type="match status" value="1"/>
</dbReference>
<keyword evidence="4 8" id="KW-0297">G-protein coupled receptor</keyword>
<evidence type="ECO:0000259" key="10">
    <source>
        <dbReference type="PROSITE" id="PS50262"/>
    </source>
</evidence>
<feature type="transmembrane region" description="Helical" evidence="9">
    <location>
        <begin position="104"/>
        <end position="125"/>
    </location>
</feature>
<feature type="transmembrane region" description="Helical" evidence="9">
    <location>
        <begin position="64"/>
        <end position="84"/>
    </location>
</feature>
<dbReference type="GO" id="GO:0004930">
    <property type="term" value="F:G protein-coupled receptor activity"/>
    <property type="evidence" value="ECO:0007669"/>
    <property type="project" value="UniProtKB-KW"/>
</dbReference>
<feature type="transmembrane region" description="Helical" evidence="9">
    <location>
        <begin position="278"/>
        <end position="297"/>
    </location>
</feature>
<keyword evidence="6 8" id="KW-0675">Receptor</keyword>
<feature type="transmembrane region" description="Helical" evidence="9">
    <location>
        <begin position="207"/>
        <end position="229"/>
    </location>
</feature>
<evidence type="ECO:0000313" key="11">
    <source>
        <dbReference type="EMBL" id="CAJ0575837.1"/>
    </source>
</evidence>
<dbReference type="AlphaFoldDB" id="A0AA36G198"/>
<proteinExistence type="inferred from homology"/>
<dbReference type="Gene3D" id="1.20.1070.10">
    <property type="entry name" value="Rhodopsin 7-helix transmembrane proteins"/>
    <property type="match status" value="1"/>
</dbReference>
<dbReference type="PROSITE" id="PS50262">
    <property type="entry name" value="G_PROTEIN_RECEP_F1_2"/>
    <property type="match status" value="1"/>
</dbReference>
<organism evidence="11 12">
    <name type="scientific">Mesorhabditis spiculigera</name>
    <dbReference type="NCBI Taxonomy" id="96644"/>
    <lineage>
        <taxon>Eukaryota</taxon>
        <taxon>Metazoa</taxon>
        <taxon>Ecdysozoa</taxon>
        <taxon>Nematoda</taxon>
        <taxon>Chromadorea</taxon>
        <taxon>Rhabditida</taxon>
        <taxon>Rhabditina</taxon>
        <taxon>Rhabditomorpha</taxon>
        <taxon>Rhabditoidea</taxon>
        <taxon>Rhabditidae</taxon>
        <taxon>Mesorhabditinae</taxon>
        <taxon>Mesorhabditis</taxon>
    </lineage>
</organism>
<comment type="subcellular location">
    <subcellularLocation>
        <location evidence="1">Membrane</location>
        <topology evidence="1">Multi-pass membrane protein</topology>
    </subcellularLocation>
</comment>
<accession>A0AA36G198</accession>
<evidence type="ECO:0000256" key="1">
    <source>
        <dbReference type="ARBA" id="ARBA00004141"/>
    </source>
</evidence>
<evidence type="ECO:0000256" key="5">
    <source>
        <dbReference type="ARBA" id="ARBA00023136"/>
    </source>
</evidence>
<name>A0AA36G198_9BILA</name>
<feature type="transmembrane region" description="Helical" evidence="9">
    <location>
        <begin position="145"/>
        <end position="166"/>
    </location>
</feature>
<keyword evidence="3 9" id="KW-1133">Transmembrane helix</keyword>
<feature type="transmembrane region" description="Helical" evidence="9">
    <location>
        <begin position="25"/>
        <end position="52"/>
    </location>
</feature>
<gene>
    <name evidence="11" type="ORF">MSPICULIGERA_LOCUS14140</name>
</gene>
<evidence type="ECO:0000256" key="3">
    <source>
        <dbReference type="ARBA" id="ARBA00022989"/>
    </source>
</evidence>
<keyword evidence="2 8" id="KW-0812">Transmembrane</keyword>